<dbReference type="PANTHER" id="PTHR46430">
    <property type="entry name" value="PROTEIN SKT5-RELATED"/>
    <property type="match status" value="1"/>
</dbReference>
<dbReference type="InterPro" id="IPR006597">
    <property type="entry name" value="Sel1-like"/>
</dbReference>
<feature type="compositionally biased region" description="Low complexity" evidence="2">
    <location>
        <begin position="195"/>
        <end position="212"/>
    </location>
</feature>
<dbReference type="InterPro" id="IPR011990">
    <property type="entry name" value="TPR-like_helical_dom_sf"/>
</dbReference>
<comment type="caution">
    <text evidence="3">The sequence shown here is derived from an EMBL/GenBank/DDBJ whole genome shotgun (WGS) entry which is preliminary data.</text>
</comment>
<evidence type="ECO:0000313" key="4">
    <source>
        <dbReference type="Proteomes" id="UP001151582"/>
    </source>
</evidence>
<evidence type="ECO:0000256" key="1">
    <source>
        <dbReference type="ARBA" id="ARBA00022737"/>
    </source>
</evidence>
<dbReference type="Gene3D" id="1.25.40.10">
    <property type="entry name" value="Tetratricopeptide repeat domain"/>
    <property type="match status" value="2"/>
</dbReference>
<feature type="compositionally biased region" description="Basic and acidic residues" evidence="2">
    <location>
        <begin position="15"/>
        <end position="25"/>
    </location>
</feature>
<evidence type="ECO:0000313" key="3">
    <source>
        <dbReference type="EMBL" id="KAJ1983239.1"/>
    </source>
</evidence>
<accession>A0A9W8EDU0</accession>
<dbReference type="InterPro" id="IPR051726">
    <property type="entry name" value="Chitin_Synth_Reg"/>
</dbReference>
<feature type="compositionally biased region" description="Polar residues" evidence="2">
    <location>
        <begin position="274"/>
        <end position="298"/>
    </location>
</feature>
<evidence type="ECO:0008006" key="5">
    <source>
        <dbReference type="Google" id="ProtNLM"/>
    </source>
</evidence>
<keyword evidence="1" id="KW-0677">Repeat</keyword>
<evidence type="ECO:0000256" key="2">
    <source>
        <dbReference type="SAM" id="MobiDB-lite"/>
    </source>
</evidence>
<feature type="region of interest" description="Disordered" evidence="2">
    <location>
        <begin position="455"/>
        <end position="477"/>
    </location>
</feature>
<feature type="compositionally biased region" description="Pro residues" evidence="2">
    <location>
        <begin position="56"/>
        <end position="67"/>
    </location>
</feature>
<dbReference type="Proteomes" id="UP001151582">
    <property type="component" value="Unassembled WGS sequence"/>
</dbReference>
<feature type="compositionally biased region" description="Low complexity" evidence="2">
    <location>
        <begin position="138"/>
        <end position="148"/>
    </location>
</feature>
<feature type="region of interest" description="Disordered" evidence="2">
    <location>
        <begin position="1"/>
        <end position="176"/>
    </location>
</feature>
<reference evidence="3" key="1">
    <citation type="submission" date="2022-07" db="EMBL/GenBank/DDBJ databases">
        <title>Phylogenomic reconstructions and comparative analyses of Kickxellomycotina fungi.</title>
        <authorList>
            <person name="Reynolds N.K."/>
            <person name="Stajich J.E."/>
            <person name="Barry K."/>
            <person name="Grigoriev I.V."/>
            <person name="Crous P."/>
            <person name="Smith M.E."/>
        </authorList>
    </citation>
    <scope>NUCLEOTIDE SEQUENCE</scope>
    <source>
        <strain evidence="3">RSA 567</strain>
    </source>
</reference>
<keyword evidence="4" id="KW-1185">Reference proteome</keyword>
<dbReference type="PANTHER" id="PTHR46430:SF1">
    <property type="entry name" value="CHITIN SYNTHASE REGULATOR SKT5-RELATED"/>
    <property type="match status" value="1"/>
</dbReference>
<name>A0A9W8EDU0_9FUNG</name>
<feature type="compositionally biased region" description="Basic and acidic residues" evidence="2">
    <location>
        <begin position="69"/>
        <end position="81"/>
    </location>
</feature>
<protein>
    <recommendedName>
        <fullName evidence="5">HCP-like protein</fullName>
    </recommendedName>
</protein>
<proteinExistence type="predicted"/>
<sequence length="814" mass="88510">MAANPPYPSSLQAHSHTDLASRRTDSGQFMEGPSSVTKGSDAPSHPVAAYRQSPALSPPPLPLPPRPSHSSDDRRSSESTHSHHNRQLPPLPPRPGKLDLDMDFQNLVLSPPMSTRGSPGDQHRSVNASVSTERLAASCTSSSSSTSSGERYTAMSPPPIHARPPETLSGPGAHFLHPTTAELYGTHYAANRSSHSLASSTSSRDLASQSSSVPTPSGQDQGFDDRYSMSPYGGASTARHPPSFTTGAPSAVPLGQPIMGGGGATSPPPMGKSYSHTSSPVGSPSAHSFQSTARSPPNDTLLPPPASNQLRLKNLNNSTPDLAATAASQQGFDGPIPRSKPLHYATMRGLPPRPNSSYYQMHSNSSGDLRPMSFADSSGFAYNRHSASTLSLQQSSARSSMIFGQRGSRMSVTLMSEKSALGMYREAAKKTNDPRIQFEFAKFLIQSVEDESGVLPISPSGSTPGSLAGSPHGSPRLGPQMSATEVMSQHETKQKLVSEAAYWVRLLEKQAYPEACFVAAEWYEEGKYGFPKDEDKAHAAYVVAAKHNVAYACYKIGTYYEKRKQGSKAMSYYQKGAALNDVSSNYRMALAHLRGELHQTKSVRQALIYLRRSSQPDEHCSEGAYLLALMYLDEFYECNVKDQIFKDFDEAQKLLERAAQFGNVDAQYRLGLAFEFGECGYEVDPVFSVSYYRMAAEQNHREAQMALSAWYLSGSPGTIDQNDELAFKWCSKSAEQGLVKAEFAMGYYHEVGIGASVDVAKAQEWYRLAIAHGSKEAQQRLDKLLGNGRENSRDLKRRVTKKRAKKDSSGCLIF</sequence>
<feature type="region of interest" description="Disordered" evidence="2">
    <location>
        <begin position="195"/>
        <end position="313"/>
    </location>
</feature>
<dbReference type="SUPFAM" id="SSF81901">
    <property type="entry name" value="HCP-like"/>
    <property type="match status" value="2"/>
</dbReference>
<dbReference type="Pfam" id="PF08238">
    <property type="entry name" value="Sel1"/>
    <property type="match status" value="7"/>
</dbReference>
<dbReference type="EMBL" id="JANBQB010000064">
    <property type="protein sequence ID" value="KAJ1983239.1"/>
    <property type="molecule type" value="Genomic_DNA"/>
</dbReference>
<organism evidence="3 4">
    <name type="scientific">Dimargaris verticillata</name>
    <dbReference type="NCBI Taxonomy" id="2761393"/>
    <lineage>
        <taxon>Eukaryota</taxon>
        <taxon>Fungi</taxon>
        <taxon>Fungi incertae sedis</taxon>
        <taxon>Zoopagomycota</taxon>
        <taxon>Kickxellomycotina</taxon>
        <taxon>Dimargaritomycetes</taxon>
        <taxon>Dimargaritales</taxon>
        <taxon>Dimargaritaceae</taxon>
        <taxon>Dimargaris</taxon>
    </lineage>
</organism>
<dbReference type="AlphaFoldDB" id="A0A9W8EDU0"/>
<gene>
    <name evidence="3" type="ORF">H4R34_001395</name>
</gene>
<dbReference type="OrthoDB" id="272077at2759"/>
<dbReference type="SMART" id="SM00671">
    <property type="entry name" value="SEL1"/>
    <property type="match status" value="7"/>
</dbReference>